<gene>
    <name evidence="1" type="ORF">GPM918_LOCUS32997</name>
    <name evidence="2" type="ORF">SRO942_LOCUS33670</name>
</gene>
<dbReference type="EMBL" id="CAJNOQ010017216">
    <property type="protein sequence ID" value="CAF1395225.1"/>
    <property type="molecule type" value="Genomic_DNA"/>
</dbReference>
<dbReference type="EMBL" id="CAJOBC010082629">
    <property type="protein sequence ID" value="CAF4289425.1"/>
    <property type="molecule type" value="Genomic_DNA"/>
</dbReference>
<evidence type="ECO:0000313" key="2">
    <source>
        <dbReference type="EMBL" id="CAF4289425.1"/>
    </source>
</evidence>
<name>A0A815KTB2_9BILA</name>
<keyword evidence="3" id="KW-1185">Reference proteome</keyword>
<dbReference type="Proteomes" id="UP000681722">
    <property type="component" value="Unassembled WGS sequence"/>
</dbReference>
<organism evidence="1 3">
    <name type="scientific">Didymodactylos carnosus</name>
    <dbReference type="NCBI Taxonomy" id="1234261"/>
    <lineage>
        <taxon>Eukaryota</taxon>
        <taxon>Metazoa</taxon>
        <taxon>Spiralia</taxon>
        <taxon>Gnathifera</taxon>
        <taxon>Rotifera</taxon>
        <taxon>Eurotatoria</taxon>
        <taxon>Bdelloidea</taxon>
        <taxon>Philodinida</taxon>
        <taxon>Philodinidae</taxon>
        <taxon>Didymodactylos</taxon>
    </lineage>
</organism>
<dbReference type="AlphaFoldDB" id="A0A815KTB2"/>
<reference evidence="1" key="1">
    <citation type="submission" date="2021-02" db="EMBL/GenBank/DDBJ databases">
        <authorList>
            <person name="Nowell W R."/>
        </authorList>
    </citation>
    <scope>NUCLEOTIDE SEQUENCE</scope>
</reference>
<sequence>MTVSRATASASKALNAEIVPAILGFKHISVEKLIQQYITTISKELLTEGDDVPSCRWNLALHPDYSKIGASYPEACPLTNLEDVLKWVDEKDILMLDRGFRDCVDVIEALSLDVVMLSFLHSQKQLETSEATKLRFVTKIRWIVESVSVCLNKSIICEYGQIICGEKCFLPSVFEQCIDDKIECSNKEMKMCGTNRCYHPQLQKCFNDNIICKANFELCGSECYNPEYDECWKNKTLVPLNSLMCNEYRPYIPSSEICFNNTTVCPIEYVPCEGVKYPCWHPLATSEQCLLTEKTQLCGETNFTIDKYGPTKLCFANKYICLYGQILCDKKCFRPDQNQTCVNNKIKCTTDEMKLCHNQCYDPKKLSCHNNRTLCKMDQMACGLESYQCYDPTEKLCFNDSHLCLVGQQPCGQHDCYYPLFETCSNLTTVCPLGYQAIPDKKTKSYYSSYLCIHPDSDEICNSAVYGNGATCRFTPDRECDERQCYTRPYNDEGCVCFNKTLTCRNGQQPCGNQCYSSRYGQICIDNSTVKCRDSTNVLCVGTNKCYSPLTSICFNDTGMICPLGSEPCGNQLCFDRQKNETCHHNEEMDTYLVCAQGLVPCNGYCHDPFSEYPCYPSFLNEFAYCPQTYKRCHGTYGRCYYENSQDMCDIGDFWYS</sequence>
<protein>
    <submittedName>
        <fullName evidence="1">Uncharacterized protein</fullName>
    </submittedName>
</protein>
<comment type="caution">
    <text evidence="1">The sequence shown here is derived from an EMBL/GenBank/DDBJ whole genome shotgun (WGS) entry which is preliminary data.</text>
</comment>
<evidence type="ECO:0000313" key="3">
    <source>
        <dbReference type="Proteomes" id="UP000663829"/>
    </source>
</evidence>
<dbReference type="OrthoDB" id="9969869at2759"/>
<accession>A0A815KTB2</accession>
<dbReference type="Proteomes" id="UP000663829">
    <property type="component" value="Unassembled WGS sequence"/>
</dbReference>
<proteinExistence type="predicted"/>
<evidence type="ECO:0000313" key="1">
    <source>
        <dbReference type="EMBL" id="CAF1395225.1"/>
    </source>
</evidence>